<proteinExistence type="inferred from homology"/>
<keyword evidence="8" id="KW-0408">Iron</keyword>
<evidence type="ECO:0000256" key="1">
    <source>
        <dbReference type="ARBA" id="ARBA00007957"/>
    </source>
</evidence>
<dbReference type="InterPro" id="IPR036388">
    <property type="entry name" value="WH-like_DNA-bd_sf"/>
</dbReference>
<evidence type="ECO:0000256" key="2">
    <source>
        <dbReference type="ARBA" id="ARBA00022491"/>
    </source>
</evidence>
<dbReference type="InterPro" id="IPR002481">
    <property type="entry name" value="FUR"/>
</dbReference>
<gene>
    <name evidence="9" type="ORF">U14_05659</name>
</gene>
<dbReference type="GO" id="GO:0003700">
    <property type="term" value="F:DNA-binding transcription factor activity"/>
    <property type="evidence" value="ECO:0007669"/>
    <property type="project" value="InterPro"/>
</dbReference>
<feature type="binding site" evidence="7">
    <location>
        <position position="98"/>
    </location>
    <ligand>
        <name>Zn(2+)</name>
        <dbReference type="ChEBI" id="CHEBI:29105"/>
    </ligand>
</feature>
<dbReference type="SUPFAM" id="SSF46785">
    <property type="entry name" value="Winged helix' DNA-binding domain"/>
    <property type="match status" value="1"/>
</dbReference>
<dbReference type="EMBL" id="DF820461">
    <property type="protein sequence ID" value="GAK54374.1"/>
    <property type="molecule type" value="Genomic_DNA"/>
</dbReference>
<keyword evidence="5" id="KW-0238">DNA-binding</keyword>
<sequence>MVKINVCAQVEEFLKTQQYKLTTPRREIIRVLNDAPKPLSIQEIYQQLNERPADLASVYRTVNLLCELGVLLKLEFHEKRYRYELSEAFSPHHHHAICRKCGAIENIFDECILQTVEERIKRQAGFHVESHILEFYGVCEECASHSAAQ</sequence>
<reference evidence="9" key="1">
    <citation type="journal article" date="2015" name="PeerJ">
        <title>First genomic representation of candidate bacterial phylum KSB3 points to enhanced environmental sensing as a trigger of wastewater bulking.</title>
        <authorList>
            <person name="Sekiguchi Y."/>
            <person name="Ohashi A."/>
            <person name="Parks D.H."/>
            <person name="Yamauchi T."/>
            <person name="Tyson G.W."/>
            <person name="Hugenholtz P."/>
        </authorList>
    </citation>
    <scope>NUCLEOTIDE SEQUENCE [LARGE SCALE GENOMIC DNA]</scope>
</reference>
<feature type="binding site" evidence="7">
    <location>
        <position position="142"/>
    </location>
    <ligand>
        <name>Zn(2+)</name>
        <dbReference type="ChEBI" id="CHEBI:29105"/>
    </ligand>
</feature>
<keyword evidence="4" id="KW-0805">Transcription regulation</keyword>
<evidence type="ECO:0000256" key="5">
    <source>
        <dbReference type="ARBA" id="ARBA00023125"/>
    </source>
</evidence>
<protein>
    <submittedName>
        <fullName evidence="9">Ferric uptake regulator, Fur family</fullName>
    </submittedName>
</protein>
<dbReference type="HOGENOM" id="CLU_096072_4_2_0"/>
<dbReference type="GO" id="GO:0000976">
    <property type="term" value="F:transcription cis-regulatory region binding"/>
    <property type="evidence" value="ECO:0007669"/>
    <property type="project" value="TreeGrafter"/>
</dbReference>
<evidence type="ECO:0000256" key="7">
    <source>
        <dbReference type="PIRSR" id="PIRSR602481-1"/>
    </source>
</evidence>
<dbReference type="AlphaFoldDB" id="A0A081BSJ3"/>
<dbReference type="InterPro" id="IPR036390">
    <property type="entry name" value="WH_DNA-bd_sf"/>
</dbReference>
<evidence type="ECO:0000256" key="4">
    <source>
        <dbReference type="ARBA" id="ARBA00023015"/>
    </source>
</evidence>
<evidence type="ECO:0000313" key="9">
    <source>
        <dbReference type="EMBL" id="GAK54374.1"/>
    </source>
</evidence>
<feature type="binding site" evidence="8">
    <location>
        <position position="131"/>
    </location>
    <ligand>
        <name>Fe cation</name>
        <dbReference type="ChEBI" id="CHEBI:24875"/>
    </ligand>
</feature>
<keyword evidence="2" id="KW-0678">Repressor</keyword>
<feature type="binding site" evidence="8">
    <location>
        <position position="92"/>
    </location>
    <ligand>
        <name>Fe cation</name>
        <dbReference type="ChEBI" id="CHEBI:24875"/>
    </ligand>
</feature>
<dbReference type="GO" id="GO:0045892">
    <property type="term" value="P:negative regulation of DNA-templated transcription"/>
    <property type="evidence" value="ECO:0007669"/>
    <property type="project" value="TreeGrafter"/>
</dbReference>
<evidence type="ECO:0000256" key="8">
    <source>
        <dbReference type="PIRSR" id="PIRSR602481-2"/>
    </source>
</evidence>
<dbReference type="PANTHER" id="PTHR33202:SF7">
    <property type="entry name" value="FERRIC UPTAKE REGULATION PROTEIN"/>
    <property type="match status" value="1"/>
</dbReference>
<accession>A0A081BSJ3</accession>
<dbReference type="Gene3D" id="3.30.1490.190">
    <property type="match status" value="1"/>
</dbReference>
<dbReference type="Gene3D" id="1.10.10.10">
    <property type="entry name" value="Winged helix-like DNA-binding domain superfamily/Winged helix DNA-binding domain"/>
    <property type="match status" value="1"/>
</dbReference>
<organism evidence="9">
    <name type="scientific">Candidatus Moduliflexus flocculans</name>
    <dbReference type="NCBI Taxonomy" id="1499966"/>
    <lineage>
        <taxon>Bacteria</taxon>
        <taxon>Candidatus Moduliflexota</taxon>
        <taxon>Candidatus Moduliflexia</taxon>
        <taxon>Candidatus Moduliflexales</taxon>
        <taxon>Candidatus Moduliflexaceae</taxon>
    </lineage>
</organism>
<keyword evidence="7" id="KW-0479">Metal-binding</keyword>
<dbReference type="Pfam" id="PF01475">
    <property type="entry name" value="FUR"/>
    <property type="match status" value="1"/>
</dbReference>
<evidence type="ECO:0000256" key="3">
    <source>
        <dbReference type="ARBA" id="ARBA00022833"/>
    </source>
</evidence>
<comment type="cofactor">
    <cofactor evidence="8">
        <name>Mn(2+)</name>
        <dbReference type="ChEBI" id="CHEBI:29035"/>
    </cofactor>
    <cofactor evidence="8">
        <name>Fe(2+)</name>
        <dbReference type="ChEBI" id="CHEBI:29033"/>
    </cofactor>
    <text evidence="8">Binds 1 Mn(2+) or Fe(2+) ion per subunit.</text>
</comment>
<keyword evidence="3 7" id="KW-0862">Zinc</keyword>
<comment type="similarity">
    <text evidence="1">Belongs to the Fur family.</text>
</comment>
<dbReference type="Proteomes" id="UP000030700">
    <property type="component" value="Unassembled WGS sequence"/>
</dbReference>
<keyword evidence="10" id="KW-1185">Reference proteome</keyword>
<evidence type="ECO:0000313" key="10">
    <source>
        <dbReference type="Proteomes" id="UP000030700"/>
    </source>
</evidence>
<name>A0A081BSJ3_9BACT</name>
<dbReference type="InterPro" id="IPR043135">
    <property type="entry name" value="Fur_C"/>
</dbReference>
<comment type="cofactor">
    <cofactor evidence="7">
        <name>Zn(2+)</name>
        <dbReference type="ChEBI" id="CHEBI:29105"/>
    </cofactor>
    <text evidence="7">Binds 1 zinc ion per subunit.</text>
</comment>
<feature type="binding site" evidence="7">
    <location>
        <position position="101"/>
    </location>
    <ligand>
        <name>Zn(2+)</name>
        <dbReference type="ChEBI" id="CHEBI:29105"/>
    </ligand>
</feature>
<dbReference type="GO" id="GO:1900376">
    <property type="term" value="P:regulation of secondary metabolite biosynthetic process"/>
    <property type="evidence" value="ECO:0007669"/>
    <property type="project" value="TreeGrafter"/>
</dbReference>
<evidence type="ECO:0000256" key="6">
    <source>
        <dbReference type="ARBA" id="ARBA00023163"/>
    </source>
</evidence>
<dbReference type="PANTHER" id="PTHR33202">
    <property type="entry name" value="ZINC UPTAKE REGULATION PROTEIN"/>
    <property type="match status" value="1"/>
</dbReference>
<dbReference type="GO" id="GO:0008270">
    <property type="term" value="F:zinc ion binding"/>
    <property type="evidence" value="ECO:0007669"/>
    <property type="project" value="TreeGrafter"/>
</dbReference>
<dbReference type="STRING" id="1499966.U14_05659"/>
<dbReference type="CDD" id="cd07153">
    <property type="entry name" value="Fur_like"/>
    <property type="match status" value="1"/>
</dbReference>
<keyword evidence="6" id="KW-0804">Transcription</keyword>
<feature type="binding site" evidence="7">
    <location>
        <position position="139"/>
    </location>
    <ligand>
        <name>Zn(2+)</name>
        <dbReference type="ChEBI" id="CHEBI:29105"/>
    </ligand>
</feature>